<feature type="region of interest" description="Disordered" evidence="1">
    <location>
        <begin position="1"/>
        <end position="30"/>
    </location>
</feature>
<organism evidence="2 3">
    <name type="scientific">Tanacetum coccineum</name>
    <dbReference type="NCBI Taxonomy" id="301880"/>
    <lineage>
        <taxon>Eukaryota</taxon>
        <taxon>Viridiplantae</taxon>
        <taxon>Streptophyta</taxon>
        <taxon>Embryophyta</taxon>
        <taxon>Tracheophyta</taxon>
        <taxon>Spermatophyta</taxon>
        <taxon>Magnoliopsida</taxon>
        <taxon>eudicotyledons</taxon>
        <taxon>Gunneridae</taxon>
        <taxon>Pentapetalae</taxon>
        <taxon>asterids</taxon>
        <taxon>campanulids</taxon>
        <taxon>Asterales</taxon>
        <taxon>Asteraceae</taxon>
        <taxon>Asteroideae</taxon>
        <taxon>Anthemideae</taxon>
        <taxon>Anthemidinae</taxon>
        <taxon>Tanacetum</taxon>
    </lineage>
</organism>
<dbReference type="EMBL" id="BQNB010010835">
    <property type="protein sequence ID" value="GJS82579.1"/>
    <property type="molecule type" value="Genomic_DNA"/>
</dbReference>
<sequence length="188" mass="21462">MENSKRCSVSMQKKLNLSKAQGTKTPSEKNPSEAYWTAVKTILKYLRNTKDMVLVYGGIPETNMKVTCYIDAKVGYIVVAEASTKVVWMRKFYDGLGNVMPTNKRPMEMLCENMPAIAIANDPRIIKGARHYQRKYHYIREVFQDGEIVLKKVHTDNNVANPFTKPIPYTKHFEHDMAIGVRPASSLM</sequence>
<name>A0ABQ4YXI5_9ASTR</name>
<feature type="compositionally biased region" description="Polar residues" evidence="1">
    <location>
        <begin position="1"/>
        <end position="25"/>
    </location>
</feature>
<protein>
    <recommendedName>
        <fullName evidence="4">Retrotransposon protein, putative, Ty1-copia subclass</fullName>
    </recommendedName>
</protein>
<reference evidence="2" key="1">
    <citation type="journal article" date="2022" name="Int. J. Mol. Sci.">
        <title>Draft Genome of Tanacetum Coccineum: Genomic Comparison of Closely Related Tanacetum-Family Plants.</title>
        <authorList>
            <person name="Yamashiro T."/>
            <person name="Shiraishi A."/>
            <person name="Nakayama K."/>
            <person name="Satake H."/>
        </authorList>
    </citation>
    <scope>NUCLEOTIDE SEQUENCE</scope>
</reference>
<accession>A0ABQ4YXI5</accession>
<keyword evidence="3" id="KW-1185">Reference proteome</keyword>
<dbReference type="Proteomes" id="UP001151760">
    <property type="component" value="Unassembled WGS sequence"/>
</dbReference>
<reference evidence="2" key="2">
    <citation type="submission" date="2022-01" db="EMBL/GenBank/DDBJ databases">
        <authorList>
            <person name="Yamashiro T."/>
            <person name="Shiraishi A."/>
            <person name="Satake H."/>
            <person name="Nakayama K."/>
        </authorList>
    </citation>
    <scope>NUCLEOTIDE SEQUENCE</scope>
</reference>
<evidence type="ECO:0008006" key="4">
    <source>
        <dbReference type="Google" id="ProtNLM"/>
    </source>
</evidence>
<evidence type="ECO:0000313" key="3">
    <source>
        <dbReference type="Proteomes" id="UP001151760"/>
    </source>
</evidence>
<evidence type="ECO:0000256" key="1">
    <source>
        <dbReference type="SAM" id="MobiDB-lite"/>
    </source>
</evidence>
<dbReference type="CDD" id="cd09272">
    <property type="entry name" value="RNase_HI_RT_Ty1"/>
    <property type="match status" value="1"/>
</dbReference>
<comment type="caution">
    <text evidence="2">The sequence shown here is derived from an EMBL/GenBank/DDBJ whole genome shotgun (WGS) entry which is preliminary data.</text>
</comment>
<gene>
    <name evidence="2" type="ORF">Tco_0749120</name>
</gene>
<proteinExistence type="predicted"/>
<evidence type="ECO:0000313" key="2">
    <source>
        <dbReference type="EMBL" id="GJS82579.1"/>
    </source>
</evidence>